<comment type="caution">
    <text evidence="3">The sequence shown here is derived from an EMBL/GenBank/DDBJ whole genome shotgun (WGS) entry which is preliminary data.</text>
</comment>
<dbReference type="GO" id="GO:0032040">
    <property type="term" value="C:small-subunit processome"/>
    <property type="evidence" value="ECO:0007669"/>
    <property type="project" value="TreeGrafter"/>
</dbReference>
<dbReference type="EMBL" id="CACRXK020002034">
    <property type="protein sequence ID" value="CAB3992367.1"/>
    <property type="molecule type" value="Genomic_DNA"/>
</dbReference>
<evidence type="ECO:0000256" key="1">
    <source>
        <dbReference type="ARBA" id="ARBA00010979"/>
    </source>
</evidence>
<evidence type="ECO:0000256" key="2">
    <source>
        <dbReference type="SAM" id="MobiDB-lite"/>
    </source>
</evidence>
<evidence type="ECO:0000313" key="4">
    <source>
        <dbReference type="Proteomes" id="UP001152795"/>
    </source>
</evidence>
<dbReference type="Proteomes" id="UP001152795">
    <property type="component" value="Unassembled WGS sequence"/>
</dbReference>
<feature type="region of interest" description="Disordered" evidence="2">
    <location>
        <begin position="202"/>
        <end position="240"/>
    </location>
</feature>
<organism evidence="3 4">
    <name type="scientific">Paramuricea clavata</name>
    <name type="common">Red gorgonian</name>
    <name type="synonym">Violescent sea-whip</name>
    <dbReference type="NCBI Taxonomy" id="317549"/>
    <lineage>
        <taxon>Eukaryota</taxon>
        <taxon>Metazoa</taxon>
        <taxon>Cnidaria</taxon>
        <taxon>Anthozoa</taxon>
        <taxon>Octocorallia</taxon>
        <taxon>Malacalcyonacea</taxon>
        <taxon>Plexauridae</taxon>
        <taxon>Paramuricea</taxon>
    </lineage>
</organism>
<accession>A0A7D9DSN9</accession>
<dbReference type="Pfam" id="PF04000">
    <property type="entry name" value="Sas10_Utp3"/>
    <property type="match status" value="1"/>
</dbReference>
<dbReference type="InterPro" id="IPR007146">
    <property type="entry name" value="Sas10/Utp3/C1D"/>
</dbReference>
<dbReference type="PANTHER" id="PTHR13237:SF9">
    <property type="entry name" value="NEUROGUIDIN"/>
    <property type="match status" value="1"/>
</dbReference>
<comment type="similarity">
    <text evidence="1">Belongs to the SAS10 family.</text>
</comment>
<dbReference type="PANTHER" id="PTHR13237">
    <property type="entry name" value="SOMETHING ABOUT SILENCING PROTEIN 10-RELATED"/>
    <property type="match status" value="1"/>
</dbReference>
<dbReference type="OrthoDB" id="203440at2759"/>
<dbReference type="AlphaFoldDB" id="A0A7D9DSN9"/>
<keyword evidence="4" id="KW-1185">Reference proteome</keyword>
<dbReference type="GO" id="GO:0000462">
    <property type="term" value="P:maturation of SSU-rRNA from tricistronic rRNA transcript (SSU-rRNA, 5.8S rRNA, LSU-rRNA)"/>
    <property type="evidence" value="ECO:0007669"/>
    <property type="project" value="TreeGrafter"/>
</dbReference>
<reference evidence="3" key="1">
    <citation type="submission" date="2020-04" db="EMBL/GenBank/DDBJ databases">
        <authorList>
            <person name="Alioto T."/>
            <person name="Alioto T."/>
            <person name="Gomez Garrido J."/>
        </authorList>
    </citation>
    <scope>NUCLEOTIDE SEQUENCE</scope>
    <source>
        <strain evidence="3">A484AB</strain>
    </source>
</reference>
<feature type="compositionally biased region" description="Basic and acidic residues" evidence="2">
    <location>
        <begin position="202"/>
        <end position="239"/>
    </location>
</feature>
<evidence type="ECO:0000313" key="3">
    <source>
        <dbReference type="EMBL" id="CAB3992367.1"/>
    </source>
</evidence>
<protein>
    <submittedName>
        <fullName evidence="3">Neuroguidin</fullName>
    </submittedName>
</protein>
<proteinExistence type="inferred from homology"/>
<name>A0A7D9DSN9_PARCT</name>
<sequence length="259" mass="29846">MANSEERTEVLAKDVPEIVALLSDLNEKLSDANKRVTSLIEKVDNNTMSTEKGVSFLEMKFHLLLSYLIDLVHYMLLKSHGKSIEDSPTIDRLVELRTVMEKIRPIDQKLKYQIDKLIKIATTGLVGQENDPLRFKPRPDNLVSKLEEAEDGGDEEKKPGIYVPPKVAAMPYDEDKVSRRRKLEETARRKALSSSLLKELRDEYSEAPEELKEGELFDRRKEKEIDDDKHQRRYEEENLVRLMSKKHGKVGGVENPRSC</sequence>
<gene>
    <name evidence="3" type="ORF">PACLA_8A061542</name>
</gene>